<feature type="transmembrane region" description="Helical" evidence="1">
    <location>
        <begin position="36"/>
        <end position="62"/>
    </location>
</feature>
<keyword evidence="1" id="KW-0472">Membrane</keyword>
<evidence type="ECO:0000313" key="2">
    <source>
        <dbReference type="EMBL" id="TRZ03456.1"/>
    </source>
</evidence>
<dbReference type="PANTHER" id="PTHR17573:SF0">
    <property type="entry name" value="UROPLAKIN-2"/>
    <property type="match status" value="1"/>
</dbReference>
<dbReference type="STRING" id="623744.A0A553RMR9"/>
<organism evidence="2 3">
    <name type="scientific">Danionella cerebrum</name>
    <dbReference type="NCBI Taxonomy" id="2873325"/>
    <lineage>
        <taxon>Eukaryota</taxon>
        <taxon>Metazoa</taxon>
        <taxon>Chordata</taxon>
        <taxon>Craniata</taxon>
        <taxon>Vertebrata</taxon>
        <taxon>Euteleostomi</taxon>
        <taxon>Actinopterygii</taxon>
        <taxon>Neopterygii</taxon>
        <taxon>Teleostei</taxon>
        <taxon>Ostariophysi</taxon>
        <taxon>Cypriniformes</taxon>
        <taxon>Danionidae</taxon>
        <taxon>Danioninae</taxon>
        <taxon>Danionella</taxon>
    </lineage>
</organism>
<name>A0A553RMR9_9TELE</name>
<dbReference type="AlphaFoldDB" id="A0A553RMR9"/>
<comment type="caution">
    <text evidence="2">The sequence shown here is derived from an EMBL/GenBank/DDBJ whole genome shotgun (WGS) entry which is preliminary data.</text>
</comment>
<accession>A0A553RMR9</accession>
<reference evidence="2 3" key="1">
    <citation type="journal article" date="2019" name="Sci. Data">
        <title>Hybrid genome assembly and annotation of Danionella translucida.</title>
        <authorList>
            <person name="Kadobianskyi M."/>
            <person name="Schulze L."/>
            <person name="Schuelke M."/>
            <person name="Judkewitz B."/>
        </authorList>
    </citation>
    <scope>NUCLEOTIDE SEQUENCE [LARGE SCALE GENOMIC DNA]</scope>
    <source>
        <strain evidence="2 3">Bolton</strain>
    </source>
</reference>
<dbReference type="InterPro" id="IPR009952">
    <property type="entry name" value="Uroplakin-2"/>
</dbReference>
<sequence>MTYTIENVTSSVLTDTTTNAVDFQQIDIGLQARSGAMVVITVILSLAMGILLAGLILILFFFSG</sequence>
<protein>
    <submittedName>
        <fullName evidence="2">Uncharacterized protein</fullName>
    </submittedName>
</protein>
<dbReference type="PANTHER" id="PTHR17573">
    <property type="entry name" value="UROPLAKIN II"/>
    <property type="match status" value="1"/>
</dbReference>
<keyword evidence="1" id="KW-1133">Transmembrane helix</keyword>
<proteinExistence type="predicted"/>
<keyword evidence="3" id="KW-1185">Reference proteome</keyword>
<evidence type="ECO:0000256" key="1">
    <source>
        <dbReference type="SAM" id="Phobius"/>
    </source>
</evidence>
<keyword evidence="1" id="KW-0812">Transmembrane</keyword>
<dbReference type="Pfam" id="PF07353">
    <property type="entry name" value="Uroplakin_II"/>
    <property type="match status" value="1"/>
</dbReference>
<dbReference type="Proteomes" id="UP000316079">
    <property type="component" value="Unassembled WGS sequence"/>
</dbReference>
<evidence type="ECO:0000313" key="3">
    <source>
        <dbReference type="Proteomes" id="UP000316079"/>
    </source>
</evidence>
<dbReference type="EMBL" id="SRMA01007856">
    <property type="protein sequence ID" value="TRZ03456.1"/>
    <property type="molecule type" value="Genomic_DNA"/>
</dbReference>
<dbReference type="OrthoDB" id="9947134at2759"/>
<gene>
    <name evidence="2" type="ORF">DNTS_011723</name>
</gene>